<accession>A0A383DIS2</accession>
<name>A0A383DIS2_9ZZZZ</name>
<keyword evidence="3" id="KW-0862">Zinc</keyword>
<proteinExistence type="predicted"/>
<evidence type="ECO:0000256" key="1">
    <source>
        <dbReference type="ARBA" id="ARBA00001947"/>
    </source>
</evidence>
<keyword evidence="4" id="KW-0456">Lyase</keyword>
<keyword evidence="2" id="KW-0479">Metal-binding</keyword>
<dbReference type="PIRSF" id="PIRSF006113">
    <property type="entry name" value="PTP_synth"/>
    <property type="match status" value="1"/>
</dbReference>
<gene>
    <name evidence="5" type="ORF">METZ01_LOCUS497175</name>
</gene>
<dbReference type="PANTHER" id="PTHR12589">
    <property type="entry name" value="PYRUVOYL TETRAHYDROBIOPTERIN SYNTHASE"/>
    <property type="match status" value="1"/>
</dbReference>
<dbReference type="PANTHER" id="PTHR12589:SF7">
    <property type="entry name" value="6-PYRUVOYL TETRAHYDROBIOPTERIN SYNTHASE"/>
    <property type="match status" value="1"/>
</dbReference>
<evidence type="ECO:0000256" key="3">
    <source>
        <dbReference type="ARBA" id="ARBA00022833"/>
    </source>
</evidence>
<dbReference type="InterPro" id="IPR007115">
    <property type="entry name" value="6-PTP_synth/QueD"/>
</dbReference>
<evidence type="ECO:0000256" key="4">
    <source>
        <dbReference type="ARBA" id="ARBA00023239"/>
    </source>
</evidence>
<dbReference type="Gene3D" id="3.30.479.10">
    <property type="entry name" value="6-pyruvoyl tetrahydropterin synthase/QueD"/>
    <property type="match status" value="1"/>
</dbReference>
<dbReference type="EMBL" id="UINC01217640">
    <property type="protein sequence ID" value="SVE44321.1"/>
    <property type="molecule type" value="Genomic_DNA"/>
</dbReference>
<comment type="cofactor">
    <cofactor evidence="1">
        <name>Zn(2+)</name>
        <dbReference type="ChEBI" id="CHEBI:29105"/>
    </cofactor>
</comment>
<dbReference type="InterPro" id="IPR038418">
    <property type="entry name" value="6-PTP_synth/QueD_sf"/>
</dbReference>
<reference evidence="5" key="1">
    <citation type="submission" date="2018-05" db="EMBL/GenBank/DDBJ databases">
        <authorList>
            <person name="Lanie J.A."/>
            <person name="Ng W.-L."/>
            <person name="Kazmierczak K.M."/>
            <person name="Andrzejewski T.M."/>
            <person name="Davidsen T.M."/>
            <person name="Wayne K.J."/>
            <person name="Tettelin H."/>
            <person name="Glass J.I."/>
            <person name="Rusch D."/>
            <person name="Podicherti R."/>
            <person name="Tsui H.-C.T."/>
            <person name="Winkler M.E."/>
        </authorList>
    </citation>
    <scope>NUCLEOTIDE SEQUENCE</scope>
</reference>
<organism evidence="5">
    <name type="scientific">marine metagenome</name>
    <dbReference type="NCBI Taxonomy" id="408172"/>
    <lineage>
        <taxon>unclassified sequences</taxon>
        <taxon>metagenomes</taxon>
        <taxon>ecological metagenomes</taxon>
    </lineage>
</organism>
<evidence type="ECO:0008006" key="6">
    <source>
        <dbReference type="Google" id="ProtNLM"/>
    </source>
</evidence>
<dbReference type="AlphaFoldDB" id="A0A383DIS2"/>
<dbReference type="GO" id="GO:0070497">
    <property type="term" value="F:6-carboxytetrahydropterin synthase activity"/>
    <property type="evidence" value="ECO:0007669"/>
    <property type="project" value="TreeGrafter"/>
</dbReference>
<dbReference type="GO" id="GO:0046872">
    <property type="term" value="F:metal ion binding"/>
    <property type="evidence" value="ECO:0007669"/>
    <property type="project" value="UniProtKB-KW"/>
</dbReference>
<evidence type="ECO:0000313" key="5">
    <source>
        <dbReference type="EMBL" id="SVE44321.1"/>
    </source>
</evidence>
<sequence length="82" mass="9480">MEVYRSFRIHASRHLPGLADEHICKNMHGHTFNITISCVGKINDKTGFVIDFYDIDHIFNNYIHSKIDHKVLNDVEGLDNPT</sequence>
<dbReference type="SUPFAM" id="SSF55620">
    <property type="entry name" value="Tetrahydrobiopterin biosynthesis enzymes-like"/>
    <property type="match status" value="1"/>
</dbReference>
<evidence type="ECO:0000256" key="2">
    <source>
        <dbReference type="ARBA" id="ARBA00022723"/>
    </source>
</evidence>
<protein>
    <recommendedName>
        <fullName evidence="6">6-pyruvoyl tetrahydropterin synthase</fullName>
    </recommendedName>
</protein>
<feature type="non-terminal residue" evidence="5">
    <location>
        <position position="82"/>
    </location>
</feature>
<dbReference type="Pfam" id="PF01242">
    <property type="entry name" value="PTPS"/>
    <property type="match status" value="1"/>
</dbReference>